<dbReference type="InParanoid" id="A0A024FYU3"/>
<accession>A0A024FYU3</accession>
<keyword evidence="1" id="KW-0812">Transmembrane</keyword>
<gene>
    <name evidence="2" type="ORF">BN9_003700</name>
</gene>
<evidence type="ECO:0000313" key="3">
    <source>
        <dbReference type="Proteomes" id="UP000053237"/>
    </source>
</evidence>
<sequence length="97" mass="10208">MTASICIPVILLSSPIVITLCFLTSPIWMAALLVVGMQSIFIHTKKKMIVSNYSKSSSPVANAVSPHSVTRNGSKLAVGHSLQKLNGHGNGHGISVL</sequence>
<organism evidence="2 3">
    <name type="scientific">Albugo candida</name>
    <dbReference type="NCBI Taxonomy" id="65357"/>
    <lineage>
        <taxon>Eukaryota</taxon>
        <taxon>Sar</taxon>
        <taxon>Stramenopiles</taxon>
        <taxon>Oomycota</taxon>
        <taxon>Peronosporomycetes</taxon>
        <taxon>Albuginales</taxon>
        <taxon>Albuginaceae</taxon>
        <taxon>Albugo</taxon>
    </lineage>
</organism>
<keyword evidence="1" id="KW-0472">Membrane</keyword>
<evidence type="ECO:0000256" key="1">
    <source>
        <dbReference type="SAM" id="Phobius"/>
    </source>
</evidence>
<proteinExistence type="predicted"/>
<dbReference type="EMBL" id="CAIX01000002">
    <property type="protein sequence ID" value="CCI39587.1"/>
    <property type="molecule type" value="Genomic_DNA"/>
</dbReference>
<dbReference type="OrthoDB" id="167389at2759"/>
<keyword evidence="3" id="KW-1185">Reference proteome</keyword>
<dbReference type="AlphaFoldDB" id="A0A024FYU3"/>
<dbReference type="Proteomes" id="UP000053237">
    <property type="component" value="Unassembled WGS sequence"/>
</dbReference>
<name>A0A024FYU3_9STRA</name>
<evidence type="ECO:0000313" key="2">
    <source>
        <dbReference type="EMBL" id="CCI39587.1"/>
    </source>
</evidence>
<protein>
    <submittedName>
        <fullName evidence="2">Uncharacterized protein</fullName>
    </submittedName>
</protein>
<comment type="caution">
    <text evidence="2">The sequence shown here is derived from an EMBL/GenBank/DDBJ whole genome shotgun (WGS) entry which is preliminary data.</text>
</comment>
<feature type="transmembrane region" description="Helical" evidence="1">
    <location>
        <begin position="16"/>
        <end position="42"/>
    </location>
</feature>
<keyword evidence="1" id="KW-1133">Transmembrane helix</keyword>
<reference evidence="2 3" key="1">
    <citation type="submission" date="2012-05" db="EMBL/GenBank/DDBJ databases">
        <title>Recombination and specialization in a pathogen metapopulation.</title>
        <authorList>
            <person name="Gardiner A."/>
            <person name="Kemen E."/>
            <person name="Schultz-Larsen T."/>
            <person name="MacLean D."/>
            <person name="Van Oosterhout C."/>
            <person name="Jones J.D.G."/>
        </authorList>
    </citation>
    <scope>NUCLEOTIDE SEQUENCE [LARGE SCALE GENOMIC DNA]</scope>
    <source>
        <strain evidence="2 3">Ac Nc2</strain>
    </source>
</reference>